<gene>
    <name evidence="1" type="ORF">G2W53_044594</name>
</gene>
<protein>
    <submittedName>
        <fullName evidence="1">Putative serine/threonine-protein kinase</fullName>
    </submittedName>
</protein>
<evidence type="ECO:0000313" key="2">
    <source>
        <dbReference type="Proteomes" id="UP000634136"/>
    </source>
</evidence>
<proteinExistence type="predicted"/>
<reference evidence="1" key="1">
    <citation type="submission" date="2020-09" db="EMBL/GenBank/DDBJ databases">
        <title>Genome-Enabled Discovery of Anthraquinone Biosynthesis in Senna tora.</title>
        <authorList>
            <person name="Kang S.-H."/>
            <person name="Pandey R.P."/>
            <person name="Lee C.-M."/>
            <person name="Sim J.-S."/>
            <person name="Jeong J.-T."/>
            <person name="Choi B.-S."/>
            <person name="Jung M."/>
            <person name="Ginzburg D."/>
            <person name="Zhao K."/>
            <person name="Won S.Y."/>
            <person name="Oh T.-J."/>
            <person name="Yu Y."/>
            <person name="Kim N.-H."/>
            <person name="Lee O.R."/>
            <person name="Lee T.-H."/>
            <person name="Bashyal P."/>
            <person name="Kim T.-S."/>
            <person name="Lee W.-H."/>
            <person name="Kawkins C."/>
            <person name="Kim C.-K."/>
            <person name="Kim J.S."/>
            <person name="Ahn B.O."/>
            <person name="Rhee S.Y."/>
            <person name="Sohng J.K."/>
        </authorList>
    </citation>
    <scope>NUCLEOTIDE SEQUENCE</scope>
    <source>
        <tissue evidence="1">Leaf</tissue>
    </source>
</reference>
<keyword evidence="1" id="KW-0418">Kinase</keyword>
<dbReference type="EMBL" id="JAAIUW010000121">
    <property type="protein sequence ID" value="KAF7800914.1"/>
    <property type="molecule type" value="Genomic_DNA"/>
</dbReference>
<dbReference type="Proteomes" id="UP000634136">
    <property type="component" value="Unassembled WGS sequence"/>
</dbReference>
<dbReference type="OrthoDB" id="1924480at2759"/>
<keyword evidence="1" id="KW-0808">Transferase</keyword>
<name>A0A834W1L3_9FABA</name>
<keyword evidence="2" id="KW-1185">Reference proteome</keyword>
<dbReference type="AlphaFoldDB" id="A0A834W1L3"/>
<comment type="caution">
    <text evidence="1">The sequence shown here is derived from an EMBL/GenBank/DDBJ whole genome shotgun (WGS) entry which is preliminary data.</text>
</comment>
<accession>A0A834W1L3</accession>
<evidence type="ECO:0000313" key="1">
    <source>
        <dbReference type="EMBL" id="KAF7800914.1"/>
    </source>
</evidence>
<sequence>MKLIFSGTKARWCSRLRESSRGPPDDKVSIAIISSKKGCNMNTVSEVFSGELQHVLEPSQFDDPNNKDTGKSVIEHGNHVNLLRWRKRIGHMFHIIRWNKSIKPTTMPSGQQ</sequence>
<organism evidence="1 2">
    <name type="scientific">Senna tora</name>
    <dbReference type="NCBI Taxonomy" id="362788"/>
    <lineage>
        <taxon>Eukaryota</taxon>
        <taxon>Viridiplantae</taxon>
        <taxon>Streptophyta</taxon>
        <taxon>Embryophyta</taxon>
        <taxon>Tracheophyta</taxon>
        <taxon>Spermatophyta</taxon>
        <taxon>Magnoliopsida</taxon>
        <taxon>eudicotyledons</taxon>
        <taxon>Gunneridae</taxon>
        <taxon>Pentapetalae</taxon>
        <taxon>rosids</taxon>
        <taxon>fabids</taxon>
        <taxon>Fabales</taxon>
        <taxon>Fabaceae</taxon>
        <taxon>Caesalpinioideae</taxon>
        <taxon>Cassia clade</taxon>
        <taxon>Senna</taxon>
    </lineage>
</organism>
<dbReference type="GO" id="GO:0016301">
    <property type="term" value="F:kinase activity"/>
    <property type="evidence" value="ECO:0007669"/>
    <property type="project" value="UniProtKB-KW"/>
</dbReference>